<dbReference type="Proteomes" id="UP000265020">
    <property type="component" value="Unassembled WGS sequence"/>
</dbReference>
<dbReference type="STRING" id="28743.ENSCVAP00000009605"/>
<dbReference type="GeneTree" id="ENSGT00390000014785"/>
<dbReference type="Ensembl" id="ENSCVAT00000016070.1">
    <property type="protein sequence ID" value="ENSCVAP00000009605.1"/>
    <property type="gene ID" value="ENSCVAG00000011585.1"/>
</dbReference>
<proteinExistence type="predicted"/>
<dbReference type="Pfam" id="PF04031">
    <property type="entry name" value="Las1"/>
    <property type="match status" value="1"/>
</dbReference>
<dbReference type="GO" id="GO:0000470">
    <property type="term" value="P:maturation of LSU-rRNA"/>
    <property type="evidence" value="ECO:0007669"/>
    <property type="project" value="TreeGrafter"/>
</dbReference>
<protein>
    <recommendedName>
        <fullName evidence="3">LAS1 like ribosome biogenesis factor</fullName>
    </recommendedName>
</protein>
<evidence type="ECO:0000313" key="1">
    <source>
        <dbReference type="Ensembl" id="ENSCVAP00000009605.1"/>
    </source>
</evidence>
<accession>A0A3Q2FSS2</accession>
<dbReference type="GO" id="GO:0030687">
    <property type="term" value="C:preribosome, large subunit precursor"/>
    <property type="evidence" value="ECO:0007669"/>
    <property type="project" value="TreeGrafter"/>
</dbReference>
<keyword evidence="2" id="KW-1185">Reference proteome</keyword>
<dbReference type="GO" id="GO:0004519">
    <property type="term" value="F:endonuclease activity"/>
    <property type="evidence" value="ECO:0007669"/>
    <property type="project" value="InterPro"/>
</dbReference>
<reference evidence="1" key="1">
    <citation type="submission" date="2025-08" db="UniProtKB">
        <authorList>
            <consortium name="Ensembl"/>
        </authorList>
    </citation>
    <scope>IDENTIFICATION</scope>
</reference>
<dbReference type="InterPro" id="IPR007174">
    <property type="entry name" value="Las1"/>
</dbReference>
<name>A0A3Q2FSS2_CYPVA</name>
<reference evidence="1" key="2">
    <citation type="submission" date="2025-09" db="UniProtKB">
        <authorList>
            <consortium name="Ensembl"/>
        </authorList>
    </citation>
    <scope>IDENTIFICATION</scope>
</reference>
<evidence type="ECO:0000313" key="2">
    <source>
        <dbReference type="Proteomes" id="UP000265020"/>
    </source>
</evidence>
<sequence length="108" mass="12393">MKKSSSEKRRHVVAWITKAEWDQVLDYLYSKDPALQRFALHRVSAWKARYAHSTPVAVDCTAELVRCQVLERSGQLGGDELVLLYGTALVRFVNLITERKQDGHHNQT</sequence>
<dbReference type="PANTHER" id="PTHR15002">
    <property type="entry name" value="RIBOSOMAL BIOGENESIS PROTEIN LAS1L"/>
    <property type="match status" value="1"/>
</dbReference>
<evidence type="ECO:0008006" key="3">
    <source>
        <dbReference type="Google" id="ProtNLM"/>
    </source>
</evidence>
<dbReference type="AlphaFoldDB" id="A0A3Q2FSS2"/>
<dbReference type="GO" id="GO:0000460">
    <property type="term" value="P:maturation of 5.8S rRNA"/>
    <property type="evidence" value="ECO:0007669"/>
    <property type="project" value="TreeGrafter"/>
</dbReference>
<dbReference type="PANTHER" id="PTHR15002:SF0">
    <property type="entry name" value="RIBOSOMAL BIOGENESIS PROTEIN LAS1L"/>
    <property type="match status" value="1"/>
</dbReference>
<dbReference type="OMA" id="NLITERW"/>
<organism evidence="1 2">
    <name type="scientific">Cyprinodon variegatus</name>
    <name type="common">Sheepshead minnow</name>
    <dbReference type="NCBI Taxonomy" id="28743"/>
    <lineage>
        <taxon>Eukaryota</taxon>
        <taxon>Metazoa</taxon>
        <taxon>Chordata</taxon>
        <taxon>Craniata</taxon>
        <taxon>Vertebrata</taxon>
        <taxon>Euteleostomi</taxon>
        <taxon>Actinopterygii</taxon>
        <taxon>Neopterygii</taxon>
        <taxon>Teleostei</taxon>
        <taxon>Neoteleostei</taxon>
        <taxon>Acanthomorphata</taxon>
        <taxon>Ovalentaria</taxon>
        <taxon>Atherinomorphae</taxon>
        <taxon>Cyprinodontiformes</taxon>
        <taxon>Cyprinodontidae</taxon>
        <taxon>Cyprinodon</taxon>
    </lineage>
</organism>
<dbReference type="GO" id="GO:0090730">
    <property type="term" value="C:Las1 complex"/>
    <property type="evidence" value="ECO:0007669"/>
    <property type="project" value="InterPro"/>
</dbReference>